<dbReference type="GO" id="GO:0008483">
    <property type="term" value="F:transaminase activity"/>
    <property type="evidence" value="ECO:0007669"/>
    <property type="project" value="UniProtKB-KW"/>
</dbReference>
<dbReference type="InterPro" id="IPR005814">
    <property type="entry name" value="Aminotrans_3"/>
</dbReference>
<dbReference type="PANTHER" id="PTHR43094">
    <property type="entry name" value="AMINOTRANSFERASE"/>
    <property type="match status" value="1"/>
</dbReference>
<comment type="caution">
    <text evidence="3">The sequence shown here is derived from an EMBL/GenBank/DDBJ whole genome shotgun (WGS) entry which is preliminary data.</text>
</comment>
<evidence type="ECO:0000256" key="2">
    <source>
        <dbReference type="ARBA" id="ARBA00022898"/>
    </source>
</evidence>
<reference evidence="3 4" key="1">
    <citation type="submission" date="2019-09" db="EMBL/GenBank/DDBJ databases">
        <title>Draft genome sequences of 48 bacterial type strains from the CCUG.</title>
        <authorList>
            <person name="Tunovic T."/>
            <person name="Pineiro-Iglesias B."/>
            <person name="Unosson C."/>
            <person name="Inganas E."/>
            <person name="Ohlen M."/>
            <person name="Cardew S."/>
            <person name="Jensie-Markopoulos S."/>
            <person name="Salva-Serra F."/>
            <person name="Jaen-Luchoro D."/>
            <person name="Karlsson R."/>
            <person name="Svensson-Stadler L."/>
            <person name="Chun J."/>
            <person name="Moore E."/>
        </authorList>
    </citation>
    <scope>NUCLEOTIDE SEQUENCE [LARGE SCALE GENOMIC DNA]</scope>
    <source>
        <strain evidence="3 4">CCUG 65687</strain>
    </source>
</reference>
<gene>
    <name evidence="3" type="ORF">F7R13_15105</name>
</gene>
<dbReference type="Gene3D" id="3.90.1150.10">
    <property type="entry name" value="Aspartate Aminotransferase, domain 1"/>
    <property type="match status" value="1"/>
</dbReference>
<keyword evidence="3" id="KW-0808">Transferase</keyword>
<dbReference type="GO" id="GO:0030170">
    <property type="term" value="F:pyridoxal phosphate binding"/>
    <property type="evidence" value="ECO:0007669"/>
    <property type="project" value="InterPro"/>
</dbReference>
<name>A0A6L3NFR8_9BURK</name>
<sequence length="150" mass="16433">RPIIDNGEFNHGLTYSGHPVAAAVAVANLKLLRDEGIVERVKRDIGPYFQRRLREALGDHPIVGEIAGAGLVAGVQLARDRARRERFDGSVDIGTICRDFCFNGNLIMRATGDRMLLSPPLVIGEAEVDEIVDKAKRAFDATAERVGRLK</sequence>
<dbReference type="Pfam" id="PF00202">
    <property type="entry name" value="Aminotran_3"/>
    <property type="match status" value="1"/>
</dbReference>
<accession>A0A6L3NFR8</accession>
<evidence type="ECO:0000313" key="4">
    <source>
        <dbReference type="Proteomes" id="UP000473571"/>
    </source>
</evidence>
<protein>
    <submittedName>
        <fullName evidence="3">Aminotransferase class III-fold pyridoxal phosphate-dependent enzyme</fullName>
    </submittedName>
</protein>
<dbReference type="PANTHER" id="PTHR43094:SF1">
    <property type="entry name" value="AMINOTRANSFERASE CLASS-III"/>
    <property type="match status" value="1"/>
</dbReference>
<dbReference type="RefSeq" id="WP_151005357.1">
    <property type="nucleotide sequence ID" value="NZ_JAFCIR010000001.1"/>
</dbReference>
<dbReference type="AlphaFoldDB" id="A0A6L3NFR8"/>
<comment type="similarity">
    <text evidence="1">Belongs to the class-III pyridoxal-phosphate-dependent aminotransferase family.</text>
</comment>
<dbReference type="SUPFAM" id="SSF53383">
    <property type="entry name" value="PLP-dependent transferases"/>
    <property type="match status" value="1"/>
</dbReference>
<keyword evidence="3" id="KW-0032">Aminotransferase</keyword>
<proteinExistence type="inferred from homology"/>
<organism evidence="3 4">
    <name type="scientific">Burkholderia territorii</name>
    <dbReference type="NCBI Taxonomy" id="1503055"/>
    <lineage>
        <taxon>Bacteria</taxon>
        <taxon>Pseudomonadati</taxon>
        <taxon>Pseudomonadota</taxon>
        <taxon>Betaproteobacteria</taxon>
        <taxon>Burkholderiales</taxon>
        <taxon>Burkholderiaceae</taxon>
        <taxon>Burkholderia</taxon>
        <taxon>Burkholderia cepacia complex</taxon>
    </lineage>
</organism>
<dbReference type="InterPro" id="IPR015421">
    <property type="entry name" value="PyrdxlP-dep_Trfase_major"/>
</dbReference>
<feature type="non-terminal residue" evidence="3">
    <location>
        <position position="1"/>
    </location>
</feature>
<keyword evidence="2" id="KW-0663">Pyridoxal phosphate</keyword>
<dbReference type="EMBL" id="VZOL01000179">
    <property type="protein sequence ID" value="KAB0674503.1"/>
    <property type="molecule type" value="Genomic_DNA"/>
</dbReference>
<dbReference type="InterPro" id="IPR015424">
    <property type="entry name" value="PyrdxlP-dep_Trfase"/>
</dbReference>
<evidence type="ECO:0000256" key="1">
    <source>
        <dbReference type="ARBA" id="ARBA00008954"/>
    </source>
</evidence>
<dbReference type="Proteomes" id="UP000473571">
    <property type="component" value="Unassembled WGS sequence"/>
</dbReference>
<evidence type="ECO:0000313" key="3">
    <source>
        <dbReference type="EMBL" id="KAB0674503.1"/>
    </source>
</evidence>
<dbReference type="InterPro" id="IPR015422">
    <property type="entry name" value="PyrdxlP-dep_Trfase_small"/>
</dbReference>
<dbReference type="Gene3D" id="3.40.640.10">
    <property type="entry name" value="Type I PLP-dependent aspartate aminotransferase-like (Major domain)"/>
    <property type="match status" value="1"/>
</dbReference>